<dbReference type="RefSeq" id="XP_067718461.1">
    <property type="nucleotide sequence ID" value="XM_067862360.1"/>
</dbReference>
<dbReference type="Proteomes" id="UP001497744">
    <property type="component" value="Unassembled WGS sequence"/>
</dbReference>
<gene>
    <name evidence="1" type="ORF">BcabD6B2_58280</name>
</gene>
<keyword evidence="2" id="KW-1185">Reference proteome</keyword>
<name>A0AAV4M2S7_BABCB</name>
<reference evidence="1 2" key="1">
    <citation type="submission" date="2021-06" db="EMBL/GenBank/DDBJ databases">
        <title>Genome sequence of Babesia caballi.</title>
        <authorList>
            <person name="Yamagishi J."/>
            <person name="Kidaka T."/>
            <person name="Ochi A."/>
        </authorList>
    </citation>
    <scope>NUCLEOTIDE SEQUENCE [LARGE SCALE GENOMIC DNA]</scope>
    <source>
        <strain evidence="1">USDA-D6B2</strain>
    </source>
</reference>
<dbReference type="EMBL" id="BPLF01000006">
    <property type="protein sequence ID" value="GIX66392.1"/>
    <property type="molecule type" value="Genomic_DNA"/>
</dbReference>
<comment type="caution">
    <text evidence="1">The sequence shown here is derived from an EMBL/GenBank/DDBJ whole genome shotgun (WGS) entry which is preliminary data.</text>
</comment>
<proteinExistence type="predicted"/>
<protein>
    <submittedName>
        <fullName evidence="1">Metaxin 2, putative</fullName>
    </submittedName>
</protein>
<evidence type="ECO:0000313" key="2">
    <source>
        <dbReference type="Proteomes" id="UP001497744"/>
    </source>
</evidence>
<sequence>MSDTGAARWLRGPWARREGALDIPRHEGTVVVHYSRYWLPHPVGPDEDWDRDLDLSRTVEVILEPQVLWCCLLRKVTNYRILMVPSPYDRFAGGPMPAAYVDNSSCFEGEPLRQESLMRHLLGATATPAGTHPIMRSEFRLYEPPSKPDPATHSSADVHAYHSGGSILSAYVEKHLRYAVLFLIWVYPKISQNVTRSIILNSSPWPYGHYVYYARAREVARACAQCGYSNLTFTLKELGLMLKELQRVLRSDVRSLNQRPGCWMEGSIFANLAVLFSIPCHGIEELLAFHREFYDLKTYCAVVNRTYSVADLPPPFLCGNTFPISYFLKEPSAPVAIMGHVWDKLADFSPLKLVR</sequence>
<evidence type="ECO:0000313" key="1">
    <source>
        <dbReference type="EMBL" id="GIX66392.1"/>
    </source>
</evidence>
<dbReference type="GeneID" id="94197873"/>
<dbReference type="AlphaFoldDB" id="A0AAV4M2S7"/>
<organism evidence="1 2">
    <name type="scientific">Babesia caballi</name>
    <dbReference type="NCBI Taxonomy" id="5871"/>
    <lineage>
        <taxon>Eukaryota</taxon>
        <taxon>Sar</taxon>
        <taxon>Alveolata</taxon>
        <taxon>Apicomplexa</taxon>
        <taxon>Aconoidasida</taxon>
        <taxon>Piroplasmida</taxon>
        <taxon>Babesiidae</taxon>
        <taxon>Babesia</taxon>
    </lineage>
</organism>
<accession>A0AAV4M2S7</accession>